<organism evidence="1 2">
    <name type="scientific">Stylophora pistillata</name>
    <name type="common">Smooth cauliflower coral</name>
    <dbReference type="NCBI Taxonomy" id="50429"/>
    <lineage>
        <taxon>Eukaryota</taxon>
        <taxon>Metazoa</taxon>
        <taxon>Cnidaria</taxon>
        <taxon>Anthozoa</taxon>
        <taxon>Hexacorallia</taxon>
        <taxon>Scleractinia</taxon>
        <taxon>Astrocoeniina</taxon>
        <taxon>Pocilloporidae</taxon>
        <taxon>Stylophora</taxon>
    </lineage>
</organism>
<reference evidence="2" key="1">
    <citation type="journal article" date="2017" name="bioRxiv">
        <title>Comparative analysis of the genomes of Stylophora pistillata and Acropora digitifera provides evidence for extensive differences between species of corals.</title>
        <authorList>
            <person name="Voolstra C.R."/>
            <person name="Li Y."/>
            <person name="Liew Y.J."/>
            <person name="Baumgarten S."/>
            <person name="Zoccola D."/>
            <person name="Flot J.-F."/>
            <person name="Tambutte S."/>
            <person name="Allemand D."/>
            <person name="Aranda M."/>
        </authorList>
    </citation>
    <scope>NUCLEOTIDE SEQUENCE [LARGE SCALE GENOMIC DNA]</scope>
</reference>
<dbReference type="OrthoDB" id="5958733at2759"/>
<name>A0A2B4RFA4_STYPI</name>
<evidence type="ECO:0000313" key="2">
    <source>
        <dbReference type="Proteomes" id="UP000225706"/>
    </source>
</evidence>
<evidence type="ECO:0000313" key="1">
    <source>
        <dbReference type="EMBL" id="PFX15058.1"/>
    </source>
</evidence>
<dbReference type="EMBL" id="LSMT01000691">
    <property type="protein sequence ID" value="PFX15058.1"/>
    <property type="molecule type" value="Genomic_DNA"/>
</dbReference>
<dbReference type="Proteomes" id="UP000225706">
    <property type="component" value="Unassembled WGS sequence"/>
</dbReference>
<accession>A0A2B4RFA4</accession>
<keyword evidence="2" id="KW-1185">Reference proteome</keyword>
<gene>
    <name evidence="1" type="primary">ZNF862</name>
    <name evidence="1" type="ORF">AWC38_SpisGene20740</name>
</gene>
<proteinExistence type="predicted"/>
<protein>
    <submittedName>
        <fullName evidence="1">Zinc finger protein 862</fullName>
    </submittedName>
</protein>
<sequence length="721" mass="80847">MSEEIHRSVESDRSDLFDQLNYCYSTSSVEDILTFAYALDEKYVEQKESIRRLQFNGHEGLPADEMAMALIPEELPVQPEEHLVAVKTTGNGDCLYNAVSLVMDGTESNTSLLRLLVALELLLNMDFYIQHPRLTSFSNTDSHHHDTLFSLCLTTNSDQVFHDKSRSREEAILSEARVAKTIRKHAISNGHIRARDRSLSKEKLIAESQIAQSFSKINKDMQSQERKEMEAKISTAYFDAKEELPFSKFEGLLSLQSKNGVTLNNTYANKTSCAKLVSFLSDGLRDDLICEINSKNYVSLMADGTADFGGTENETVVCRLVRDGVPVNCILGHKAVAHAHAENFHRLPHRLELALLEMQKSCMSVEEVYDVMNLVWKTTITALKVHANLKALASELGVDALKPTQVSGTRWLPHVSRALKVFIKSGKTSEEPTGQYALVLCHMELLSTSSTSADIKGRAKFIAKRMRDVQFAAFCHFLADMFSILGKLSLKMQSDDVILRVAVSNKSSNKDIMVFQGIELEGSLEGKVKRISIGSGPSFNSVVNKAIDLCLDGLKERFGQLMDSPDSSDIHSPYSPNKVIQDFLVFNIDSWPHKDIELIVFGSGNIERLTNWFEPALRTAGCQVDDMLPQWQSMKITFNSQFRDKDYSRLWKMFLSKDPYKSDLKDILHLVEILLVLPISAAGCERIVSSQNRIKSSLRASLKTTSLEGLIRISARGPRLE</sequence>
<comment type="caution">
    <text evidence="1">The sequence shown here is derived from an EMBL/GenBank/DDBJ whole genome shotgun (WGS) entry which is preliminary data.</text>
</comment>
<dbReference type="PANTHER" id="PTHR46880">
    <property type="entry name" value="RAS-ASSOCIATING DOMAIN-CONTAINING PROTEIN"/>
    <property type="match status" value="1"/>
</dbReference>
<dbReference type="AlphaFoldDB" id="A0A2B4RFA4"/>
<dbReference type="PANTHER" id="PTHR46880:SF5">
    <property type="entry name" value="DUF4371 DOMAIN-CONTAINING PROTEIN"/>
    <property type="match status" value="1"/>
</dbReference>